<evidence type="ECO:0000256" key="2">
    <source>
        <dbReference type="ARBA" id="ARBA00022676"/>
    </source>
</evidence>
<gene>
    <name evidence="5" type="ORF">IPV26_21890</name>
</gene>
<name>A0ABS3K5Y4_9HYPH</name>
<comment type="caution">
    <text evidence="5">The sequence shown here is derived from an EMBL/GenBank/DDBJ whole genome shotgun (WGS) entry which is preliminary data.</text>
</comment>
<proteinExistence type="inferred from homology"/>
<sequence length="322" mass="36488">MGRHICVSVVTRHRPLMLRKLFQSFQDMHRPRDEKISFLIVENDHTRNLEELIAAVRVEMPCDQIIYRNEGTIGISPARNHALEYAIENHFDFLVFVDDDEFVSSDWLVKLLAARDRQDFDIVGSPVRPTPLIGKLTFEQRLVWSGIRRAGIKSENKCKRRCDANREHQIKVATGSWIGKLEFFQKTGLRFDSSLGLTGGEDWDLWSRAKTAGAKSGWAVDAIVYETVPRSRLTFAYHFRRSRDHNITEYMNRHRKNPRGARMALPWKITGRVVKLIAVASVVPVRGSEGLVSFVSAVGGAIGLIQGALGARSSHYAKTTGF</sequence>
<organism evidence="5 6">
    <name type="scientific">Brucella pituitosa</name>
    <dbReference type="NCBI Taxonomy" id="571256"/>
    <lineage>
        <taxon>Bacteria</taxon>
        <taxon>Pseudomonadati</taxon>
        <taxon>Pseudomonadota</taxon>
        <taxon>Alphaproteobacteria</taxon>
        <taxon>Hyphomicrobiales</taxon>
        <taxon>Brucellaceae</taxon>
        <taxon>Brucella/Ochrobactrum group</taxon>
        <taxon>Brucella</taxon>
    </lineage>
</organism>
<keyword evidence="3" id="KW-0808">Transferase</keyword>
<dbReference type="InterPro" id="IPR001173">
    <property type="entry name" value="Glyco_trans_2-like"/>
</dbReference>
<dbReference type="Proteomes" id="UP000718278">
    <property type="component" value="Unassembled WGS sequence"/>
</dbReference>
<keyword evidence="2" id="KW-0328">Glycosyltransferase</keyword>
<dbReference type="Gene3D" id="3.90.550.10">
    <property type="entry name" value="Spore Coat Polysaccharide Biosynthesis Protein SpsA, Chain A"/>
    <property type="match status" value="1"/>
</dbReference>
<evidence type="ECO:0000259" key="4">
    <source>
        <dbReference type="Pfam" id="PF00535"/>
    </source>
</evidence>
<dbReference type="PANTHER" id="PTHR43179:SF12">
    <property type="entry name" value="GALACTOFURANOSYLTRANSFERASE GLFT2"/>
    <property type="match status" value="1"/>
</dbReference>
<evidence type="ECO:0000313" key="6">
    <source>
        <dbReference type="Proteomes" id="UP000718278"/>
    </source>
</evidence>
<accession>A0ABS3K5Y4</accession>
<keyword evidence="6" id="KW-1185">Reference proteome</keyword>
<evidence type="ECO:0000313" key="5">
    <source>
        <dbReference type="EMBL" id="MBO1042313.1"/>
    </source>
</evidence>
<feature type="domain" description="Glycosyltransferase 2-like" evidence="4">
    <location>
        <begin position="7"/>
        <end position="128"/>
    </location>
</feature>
<protein>
    <submittedName>
        <fullName evidence="5">Glycosyltransferase</fullName>
    </submittedName>
</protein>
<dbReference type="InterPro" id="IPR029044">
    <property type="entry name" value="Nucleotide-diphossugar_trans"/>
</dbReference>
<dbReference type="EMBL" id="JADIJS010000009">
    <property type="protein sequence ID" value="MBO1042313.1"/>
    <property type="molecule type" value="Genomic_DNA"/>
</dbReference>
<dbReference type="SUPFAM" id="SSF53448">
    <property type="entry name" value="Nucleotide-diphospho-sugar transferases"/>
    <property type="match status" value="1"/>
</dbReference>
<dbReference type="RefSeq" id="WP_207490336.1">
    <property type="nucleotide sequence ID" value="NZ_JADIJS010000009.1"/>
</dbReference>
<evidence type="ECO:0000256" key="3">
    <source>
        <dbReference type="ARBA" id="ARBA00022679"/>
    </source>
</evidence>
<comment type="similarity">
    <text evidence="1">Belongs to the glycosyltransferase 2 family.</text>
</comment>
<reference evidence="5 6" key="1">
    <citation type="submission" date="2020-10" db="EMBL/GenBank/DDBJ databases">
        <title>Genomic characterization of underground lake bacteria from Wind Cave National Park: Insight into the archetypical LuxI/LuxR and identification of LuxR solos.</title>
        <authorList>
            <person name="Wengert P.C."/>
            <person name="Savka M.A."/>
        </authorList>
    </citation>
    <scope>NUCLEOTIDE SEQUENCE [LARGE SCALE GENOMIC DNA]</scope>
    <source>
        <strain evidence="5 6">SD316</strain>
    </source>
</reference>
<dbReference type="Pfam" id="PF00535">
    <property type="entry name" value="Glycos_transf_2"/>
    <property type="match status" value="1"/>
</dbReference>
<dbReference type="PANTHER" id="PTHR43179">
    <property type="entry name" value="RHAMNOSYLTRANSFERASE WBBL"/>
    <property type="match status" value="1"/>
</dbReference>
<evidence type="ECO:0000256" key="1">
    <source>
        <dbReference type="ARBA" id="ARBA00006739"/>
    </source>
</evidence>